<name>A0ABT0U3D6_9BACT</name>
<evidence type="ECO:0000313" key="1">
    <source>
        <dbReference type="EMBL" id="MCM2371095.1"/>
    </source>
</evidence>
<reference evidence="1 2" key="1">
    <citation type="journal article" date="2022" name="Syst. Appl. Microbiol.">
        <title>Rhodopirellula aestuarii sp. nov., a novel member of the genus Rhodopirellula isolated from brackish sediments collected in the Tagus River estuary, Portugal.</title>
        <authorList>
            <person name="Vitorino I.R."/>
            <person name="Klimek D."/>
            <person name="Calusinska M."/>
            <person name="Lobo-da-Cunha A."/>
            <person name="Vasconcelos V."/>
            <person name="Lage O.M."/>
        </authorList>
    </citation>
    <scope>NUCLEOTIDE SEQUENCE [LARGE SCALE GENOMIC DNA]</scope>
    <source>
        <strain evidence="1 2">ICT_H3.1</strain>
    </source>
</reference>
<keyword evidence="2" id="KW-1185">Reference proteome</keyword>
<organism evidence="1 2">
    <name type="scientific">Aporhodopirellula aestuarii</name>
    <dbReference type="NCBI Taxonomy" id="2950107"/>
    <lineage>
        <taxon>Bacteria</taxon>
        <taxon>Pseudomonadati</taxon>
        <taxon>Planctomycetota</taxon>
        <taxon>Planctomycetia</taxon>
        <taxon>Pirellulales</taxon>
        <taxon>Pirellulaceae</taxon>
        <taxon>Aporhodopirellula</taxon>
    </lineage>
</organism>
<accession>A0ABT0U3D6</accession>
<dbReference type="Proteomes" id="UP001202961">
    <property type="component" value="Unassembled WGS sequence"/>
</dbReference>
<protein>
    <submittedName>
        <fullName evidence="1">Uncharacterized protein</fullName>
    </submittedName>
</protein>
<gene>
    <name evidence="1" type="ORF">NB063_10785</name>
</gene>
<comment type="caution">
    <text evidence="1">The sequence shown here is derived from an EMBL/GenBank/DDBJ whole genome shotgun (WGS) entry which is preliminary data.</text>
</comment>
<dbReference type="RefSeq" id="WP_250928738.1">
    <property type="nucleotide sequence ID" value="NZ_JAMQBK010000029.1"/>
</dbReference>
<sequence length="462" mass="54166">MKTKDITEATDRHYPTHACLVDWVERECPSKKQWAKQELALLYRRAEYTGEFTINLKRFKHGFSRGYYEMWHVLNKCPYIQQTSVGRKGCSAGQYKFKNLPGAQKREPDNGREREWKGWFVWGEKSNKQMWSSDKSERNDENGKLKDAKWEKYGRNGKHSDDIRVEGQHMKTIVATGEFRTKRAIKWQAFCDKEGYQNKVDYLACREETQYLFDVFERIRFPDDPSFLQFLSGEMRKTKEGKDKMSVREACAKYWERATSGKMIRKCVYTDGRIYHTLSGCPKQLRWLMQIDGCPVLEADLNVSYFAYLASLVREHADRKKSIEAVTSGEFRERLQDMAGTDFTENELKNEIMRMLFRRWRDPEEVYPLDEAFRREFPGMWRASTNEFNRVGCRGLSRMLTQGEGAVMSEAHRLLRVDGTPYIPNQDGIISKNIDIEKTVKAIETAGLSIFGFTPRVETKPE</sequence>
<dbReference type="EMBL" id="JAMQBK010000029">
    <property type="protein sequence ID" value="MCM2371095.1"/>
    <property type="molecule type" value="Genomic_DNA"/>
</dbReference>
<evidence type="ECO:0000313" key="2">
    <source>
        <dbReference type="Proteomes" id="UP001202961"/>
    </source>
</evidence>
<proteinExistence type="predicted"/>